<dbReference type="OrthoDB" id="9768696at2"/>
<accession>A0A163SA19</accession>
<feature type="compositionally biased region" description="Low complexity" evidence="4">
    <location>
        <begin position="22"/>
        <end position="37"/>
    </location>
</feature>
<evidence type="ECO:0000259" key="5">
    <source>
        <dbReference type="SMART" id="SM00796"/>
    </source>
</evidence>
<sequence>MSRPTGAGGSRLGGTPADRAGETATNGATTSGTTDGTNRLAVRPYGDRALMVDLPGLDEVHALAAALRARRVEGVADVVPAARTVLVLLDDAATTADLGRVEGEVRAAWASVARRADGGAGVASHAGGPGGVAPGEDVGPGEAAVVEIPVVYDGDDLPDVAAWSGLSVAEVVARHTGREYVVAFGGFMPGFGYLSEVDPAIAAPRLATPRTRVPAGSVALAGDLTAVYPRATPGGWRLLGRTDVELFDVDRDPPALLTAGTRVRFRAVERLDADEPGAASEGDGIRVGGDDGDDGDGLVRGRDHLGVGVVRAGAGGLGRSLQDAPVHGSPGAAERTAPVGHHEPRGVEVLAPGLLTLIEDEGRPGWSAAGVGRSGAADRGGLRLVNRLLANDESAAVLEVTLGGLAVRFHERATFALAGAQAPATLDGTPVGMQSLLCARPGSVLRLGFPVRGARTYVGVRGGFAASPVLRSRSYDVLAELGPAPLRAGDLVAIGPRPSALPVVDLVPAGLVPSATSDVGVALEVRAGLRSDWFGGDAWAALLAGEFEVANASNRVGLRLSGPTIHRRGGELPSEGLVPGAIQVPPDGNPVLFLRDHPVTGGYPVIAVVAADALDIAAQLRPGDKVSFRSARSAPSGP</sequence>
<evidence type="ECO:0000313" key="8">
    <source>
        <dbReference type="Proteomes" id="UP000076447"/>
    </source>
</evidence>
<dbReference type="Pfam" id="PF02626">
    <property type="entry name" value="CT_A_B"/>
    <property type="match status" value="1"/>
</dbReference>
<dbReference type="AlphaFoldDB" id="A0A163SA19"/>
<protein>
    <submittedName>
        <fullName evidence="7">Kinase A inhibitor</fullName>
    </submittedName>
</protein>
<dbReference type="SMART" id="SM00796">
    <property type="entry name" value="AHS1"/>
    <property type="match status" value="1"/>
</dbReference>
<feature type="domain" description="Carboxyltransferase" evidence="6">
    <location>
        <begin position="368"/>
        <end position="634"/>
    </location>
</feature>
<feature type="compositionally biased region" description="Gly residues" evidence="4">
    <location>
        <begin position="1"/>
        <end position="12"/>
    </location>
</feature>
<dbReference type="InterPro" id="IPR003833">
    <property type="entry name" value="CT_C_D"/>
</dbReference>
<dbReference type="GO" id="GO:0016301">
    <property type="term" value="F:kinase activity"/>
    <property type="evidence" value="ECO:0007669"/>
    <property type="project" value="UniProtKB-KW"/>
</dbReference>
<reference evidence="7 8" key="1">
    <citation type="submission" date="2016-01" db="EMBL/GenBank/DDBJ databases">
        <title>Genome sequence of Oerskovia enterophila VJag, an agar and cellulose degrading bacterium.</title>
        <authorList>
            <person name="Poehlein A."/>
            <person name="Jag V."/>
            <person name="Bengelsdorf F."/>
            <person name="Duerre P."/>
            <person name="Daniel R."/>
        </authorList>
    </citation>
    <scope>NUCLEOTIDE SEQUENCE [LARGE SCALE GENOMIC DNA]</scope>
    <source>
        <strain evidence="7 8">VJag</strain>
    </source>
</reference>
<evidence type="ECO:0000313" key="7">
    <source>
        <dbReference type="EMBL" id="KZM36164.1"/>
    </source>
</evidence>
<dbReference type="Gene3D" id="2.40.100.10">
    <property type="entry name" value="Cyclophilin-like"/>
    <property type="match status" value="2"/>
</dbReference>
<dbReference type="Proteomes" id="UP000076447">
    <property type="component" value="Unassembled WGS sequence"/>
</dbReference>
<keyword evidence="7" id="KW-0418">Kinase</keyword>
<dbReference type="NCBIfam" id="TIGR00724">
    <property type="entry name" value="urea_amlyse_rel"/>
    <property type="match status" value="1"/>
</dbReference>
<keyword evidence="3" id="KW-0067">ATP-binding</keyword>
<evidence type="ECO:0000256" key="2">
    <source>
        <dbReference type="ARBA" id="ARBA00022801"/>
    </source>
</evidence>
<gene>
    <name evidence="7" type="primary">kipI</name>
    <name evidence="7" type="ORF">OJAG_11230</name>
</gene>
<evidence type="ECO:0000256" key="4">
    <source>
        <dbReference type="SAM" id="MobiDB-lite"/>
    </source>
</evidence>
<dbReference type="InterPro" id="IPR029000">
    <property type="entry name" value="Cyclophilin-like_dom_sf"/>
</dbReference>
<dbReference type="PATRIC" id="fig|43678.3.peg.1173"/>
<feature type="domain" description="Carboxyltransferase" evidence="5">
    <location>
        <begin position="40"/>
        <end position="257"/>
    </location>
</feature>
<dbReference type="PANTHER" id="PTHR43309">
    <property type="entry name" value="5-OXOPROLINASE SUBUNIT C"/>
    <property type="match status" value="1"/>
</dbReference>
<evidence type="ECO:0000256" key="1">
    <source>
        <dbReference type="ARBA" id="ARBA00022741"/>
    </source>
</evidence>
<dbReference type="Pfam" id="PF02682">
    <property type="entry name" value="CT_C_D"/>
    <property type="match status" value="1"/>
</dbReference>
<dbReference type="GO" id="GO:0016787">
    <property type="term" value="F:hydrolase activity"/>
    <property type="evidence" value="ECO:0007669"/>
    <property type="project" value="UniProtKB-KW"/>
</dbReference>
<evidence type="ECO:0000259" key="6">
    <source>
        <dbReference type="SMART" id="SM00797"/>
    </source>
</evidence>
<dbReference type="PANTHER" id="PTHR43309:SF3">
    <property type="entry name" value="5-OXOPROLINASE SUBUNIT C"/>
    <property type="match status" value="1"/>
</dbReference>
<keyword evidence="2" id="KW-0378">Hydrolase</keyword>
<dbReference type="Gene3D" id="3.30.1360.40">
    <property type="match status" value="1"/>
</dbReference>
<dbReference type="SUPFAM" id="SSF160467">
    <property type="entry name" value="PH0987 N-terminal domain-like"/>
    <property type="match status" value="1"/>
</dbReference>
<dbReference type="SMART" id="SM00797">
    <property type="entry name" value="AHS2"/>
    <property type="match status" value="1"/>
</dbReference>
<dbReference type="SUPFAM" id="SSF50891">
    <property type="entry name" value="Cyclophilin-like"/>
    <property type="match status" value="2"/>
</dbReference>
<proteinExistence type="predicted"/>
<dbReference type="STRING" id="43678.OJAG_11230"/>
<name>A0A163SA19_9CELL</name>
<comment type="caution">
    <text evidence="7">The sequence shown here is derived from an EMBL/GenBank/DDBJ whole genome shotgun (WGS) entry which is preliminary data.</text>
</comment>
<evidence type="ECO:0000256" key="3">
    <source>
        <dbReference type="ARBA" id="ARBA00022840"/>
    </source>
</evidence>
<organism evidence="7 8">
    <name type="scientific">Oerskovia enterophila</name>
    <dbReference type="NCBI Taxonomy" id="43678"/>
    <lineage>
        <taxon>Bacteria</taxon>
        <taxon>Bacillati</taxon>
        <taxon>Actinomycetota</taxon>
        <taxon>Actinomycetes</taxon>
        <taxon>Micrococcales</taxon>
        <taxon>Cellulomonadaceae</taxon>
        <taxon>Oerskovia</taxon>
    </lineage>
</organism>
<keyword evidence="1" id="KW-0547">Nucleotide-binding</keyword>
<dbReference type="EMBL" id="LRIE01000058">
    <property type="protein sequence ID" value="KZM36164.1"/>
    <property type="molecule type" value="Genomic_DNA"/>
</dbReference>
<dbReference type="InterPro" id="IPR052708">
    <property type="entry name" value="PxpC"/>
</dbReference>
<dbReference type="InterPro" id="IPR003778">
    <property type="entry name" value="CT_A_B"/>
</dbReference>
<feature type="region of interest" description="Disordered" evidence="4">
    <location>
        <begin position="318"/>
        <end position="339"/>
    </location>
</feature>
<dbReference type="RefSeq" id="WP_082848790.1">
    <property type="nucleotide sequence ID" value="NZ_LRIE01000058.1"/>
</dbReference>
<feature type="region of interest" description="Disordered" evidence="4">
    <location>
        <begin position="1"/>
        <end position="40"/>
    </location>
</feature>
<keyword evidence="7" id="KW-0808">Transferase</keyword>
<dbReference type="GO" id="GO:0005524">
    <property type="term" value="F:ATP binding"/>
    <property type="evidence" value="ECO:0007669"/>
    <property type="project" value="UniProtKB-KW"/>
</dbReference>